<gene>
    <name evidence="1" type="ORF">TNCT_87431</name>
</gene>
<dbReference type="EMBL" id="BMAO01037183">
    <property type="protein sequence ID" value="GFR15895.1"/>
    <property type="molecule type" value="Genomic_DNA"/>
</dbReference>
<dbReference type="Proteomes" id="UP000887116">
    <property type="component" value="Unassembled WGS sequence"/>
</dbReference>
<dbReference type="AlphaFoldDB" id="A0A8X6LN51"/>
<keyword evidence="2" id="KW-1185">Reference proteome</keyword>
<protein>
    <submittedName>
        <fullName evidence="1">Uncharacterized protein</fullName>
    </submittedName>
</protein>
<accession>A0A8X6LN51</accession>
<name>A0A8X6LN51_TRICU</name>
<sequence length="87" mass="9774">MFSNGVNGSDFSGLRSKNDNVVKLHAVYPKLRKKDIKENPCYMFCKTGMILLYLSHRPGCSFKNTSEHKVTTSLLNASRFNNDDGDA</sequence>
<proteinExistence type="predicted"/>
<evidence type="ECO:0000313" key="1">
    <source>
        <dbReference type="EMBL" id="GFR15895.1"/>
    </source>
</evidence>
<evidence type="ECO:0000313" key="2">
    <source>
        <dbReference type="Proteomes" id="UP000887116"/>
    </source>
</evidence>
<reference evidence="1" key="1">
    <citation type="submission" date="2020-07" db="EMBL/GenBank/DDBJ databases">
        <title>Multicomponent nature underlies the extraordinary mechanical properties of spider dragline silk.</title>
        <authorList>
            <person name="Kono N."/>
            <person name="Nakamura H."/>
            <person name="Mori M."/>
            <person name="Yoshida Y."/>
            <person name="Ohtoshi R."/>
            <person name="Malay A.D."/>
            <person name="Moran D.A.P."/>
            <person name="Tomita M."/>
            <person name="Numata K."/>
            <person name="Arakawa K."/>
        </authorList>
    </citation>
    <scope>NUCLEOTIDE SEQUENCE</scope>
</reference>
<organism evidence="1 2">
    <name type="scientific">Trichonephila clavata</name>
    <name type="common">Joro spider</name>
    <name type="synonym">Nephila clavata</name>
    <dbReference type="NCBI Taxonomy" id="2740835"/>
    <lineage>
        <taxon>Eukaryota</taxon>
        <taxon>Metazoa</taxon>
        <taxon>Ecdysozoa</taxon>
        <taxon>Arthropoda</taxon>
        <taxon>Chelicerata</taxon>
        <taxon>Arachnida</taxon>
        <taxon>Araneae</taxon>
        <taxon>Araneomorphae</taxon>
        <taxon>Entelegynae</taxon>
        <taxon>Araneoidea</taxon>
        <taxon>Nephilidae</taxon>
        <taxon>Trichonephila</taxon>
    </lineage>
</organism>
<comment type="caution">
    <text evidence="1">The sequence shown here is derived from an EMBL/GenBank/DDBJ whole genome shotgun (WGS) entry which is preliminary data.</text>
</comment>